<protein>
    <submittedName>
        <fullName evidence="2">Transport and Golgi organization protein 2</fullName>
    </submittedName>
</protein>
<dbReference type="OrthoDB" id="191601at2759"/>
<dbReference type="InterPro" id="IPR008551">
    <property type="entry name" value="TANGO2"/>
</dbReference>
<dbReference type="GO" id="GO:0009306">
    <property type="term" value="P:protein secretion"/>
    <property type="evidence" value="ECO:0007669"/>
    <property type="project" value="TreeGrafter"/>
</dbReference>
<dbReference type="RefSeq" id="XP_023946007.2">
    <property type="nucleotide sequence ID" value="XM_024090239.2"/>
</dbReference>
<reference evidence="2" key="1">
    <citation type="submission" date="2025-08" db="UniProtKB">
        <authorList>
            <consortium name="RefSeq"/>
        </authorList>
    </citation>
    <scope>IDENTIFICATION</scope>
</reference>
<dbReference type="PANTHER" id="PTHR17985:SF8">
    <property type="entry name" value="TRANSPORT AND GOLGI ORGANIZATION PROTEIN 2 HOMOLOG"/>
    <property type="match status" value="1"/>
</dbReference>
<organism evidence="1 2">
    <name type="scientific">Bicyclus anynana</name>
    <name type="common">Squinting bush brown butterfly</name>
    <dbReference type="NCBI Taxonomy" id="110368"/>
    <lineage>
        <taxon>Eukaryota</taxon>
        <taxon>Metazoa</taxon>
        <taxon>Ecdysozoa</taxon>
        <taxon>Arthropoda</taxon>
        <taxon>Hexapoda</taxon>
        <taxon>Insecta</taxon>
        <taxon>Pterygota</taxon>
        <taxon>Neoptera</taxon>
        <taxon>Endopterygota</taxon>
        <taxon>Lepidoptera</taxon>
        <taxon>Glossata</taxon>
        <taxon>Ditrysia</taxon>
        <taxon>Papilionoidea</taxon>
        <taxon>Nymphalidae</taxon>
        <taxon>Satyrinae</taxon>
        <taxon>Satyrini</taxon>
        <taxon>Mycalesina</taxon>
        <taxon>Bicyclus</taxon>
    </lineage>
</organism>
<sequence>MCIVFVYNGANETESDYSLILISNRDEHFERPAQCMSPWKEDSTVYGGTDLEPGCGGGTWLAVSPHRRKLGLLLNLPGVKKENAKSRGKIVSDYVMSDMAVSDYIDFIHIYSKQCNEFVFLSLDFGNSTPKIETYNNATDELNEWSDTYLGFSNSLPNKPLKKVEAGKNKLKSICSRLNKIKDRSQLIDELLHLLQNKESHLPDDQLESRQPVLYKELSSIFVSIPIGKYGTRAHTIMLLSKSGHIDLIEISMQSPIDVGNPHWERSEFQFDLL</sequence>
<evidence type="ECO:0000313" key="2">
    <source>
        <dbReference type="RefSeq" id="XP_023946007.2"/>
    </source>
</evidence>
<keyword evidence="1" id="KW-1185">Reference proteome</keyword>
<accession>A0A6J1NLY9</accession>
<name>A0A6J1NLY9_BICAN</name>
<dbReference type="AlphaFoldDB" id="A0A6J1NLY9"/>
<evidence type="ECO:0000313" key="1">
    <source>
        <dbReference type="Proteomes" id="UP001652582"/>
    </source>
</evidence>
<proteinExistence type="predicted"/>
<gene>
    <name evidence="2" type="primary">LOC112051551</name>
</gene>
<dbReference type="GeneID" id="112051551"/>
<dbReference type="Pfam" id="PF05742">
    <property type="entry name" value="TANGO2"/>
    <property type="match status" value="1"/>
</dbReference>
<dbReference type="Proteomes" id="UP001652582">
    <property type="component" value="Chromosome 8"/>
</dbReference>
<dbReference type="GO" id="GO:0005794">
    <property type="term" value="C:Golgi apparatus"/>
    <property type="evidence" value="ECO:0007669"/>
    <property type="project" value="TreeGrafter"/>
</dbReference>
<dbReference type="GO" id="GO:0007030">
    <property type="term" value="P:Golgi organization"/>
    <property type="evidence" value="ECO:0007669"/>
    <property type="project" value="TreeGrafter"/>
</dbReference>
<dbReference type="PANTHER" id="PTHR17985">
    <property type="entry name" value="SER/THR-RICH PROTEIN T10 IN DGCR REGION"/>
    <property type="match status" value="1"/>
</dbReference>
<dbReference type="KEGG" id="bany:112051551"/>